<feature type="non-terminal residue" evidence="1">
    <location>
        <position position="1"/>
    </location>
</feature>
<proteinExistence type="predicted"/>
<sequence>LSCPEEFRLDNRTLILDSHSYIKFCAPISTLEPCRHRMPALEVRNLTVGNVTSLSTRALCSCPEHYPYWRETYHTYDNYFNGTIANMHRYRCEKLRKCNEGNFCGFIRADQYFMHYVCSCPAGTSCYFQDRTVHHIHVLLYTGPGYLAYCMPH</sequence>
<dbReference type="AlphaFoldDB" id="A0A1B6C7Q7"/>
<name>A0A1B6C7Q7_9HEMI</name>
<dbReference type="EMBL" id="GEDC01027770">
    <property type="protein sequence ID" value="JAS09528.1"/>
    <property type="molecule type" value="Transcribed_RNA"/>
</dbReference>
<evidence type="ECO:0000313" key="1">
    <source>
        <dbReference type="EMBL" id="JAS09528.1"/>
    </source>
</evidence>
<organism evidence="1">
    <name type="scientific">Clastoptera arizonana</name>
    <name type="common">Arizona spittle bug</name>
    <dbReference type="NCBI Taxonomy" id="38151"/>
    <lineage>
        <taxon>Eukaryota</taxon>
        <taxon>Metazoa</taxon>
        <taxon>Ecdysozoa</taxon>
        <taxon>Arthropoda</taxon>
        <taxon>Hexapoda</taxon>
        <taxon>Insecta</taxon>
        <taxon>Pterygota</taxon>
        <taxon>Neoptera</taxon>
        <taxon>Paraneoptera</taxon>
        <taxon>Hemiptera</taxon>
        <taxon>Auchenorrhyncha</taxon>
        <taxon>Cercopoidea</taxon>
        <taxon>Clastopteridae</taxon>
        <taxon>Clastoptera</taxon>
    </lineage>
</organism>
<protein>
    <submittedName>
        <fullName evidence="1">Uncharacterized protein</fullName>
    </submittedName>
</protein>
<accession>A0A1B6C7Q7</accession>
<gene>
    <name evidence="1" type="ORF">g.25</name>
</gene>
<reference evidence="1" key="1">
    <citation type="submission" date="2015-12" db="EMBL/GenBank/DDBJ databases">
        <title>De novo transcriptome assembly of four potential Pierce s Disease insect vectors from Arizona vineyards.</title>
        <authorList>
            <person name="Tassone E.E."/>
        </authorList>
    </citation>
    <scope>NUCLEOTIDE SEQUENCE</scope>
</reference>